<evidence type="ECO:0000313" key="2">
    <source>
        <dbReference type="Proteomes" id="UP000028700"/>
    </source>
</evidence>
<dbReference type="AlphaFoldDB" id="A0A081BHK3"/>
<dbReference type="Proteomes" id="UP000028700">
    <property type="component" value="Unassembled WGS sequence"/>
</dbReference>
<organism evidence="1 2">
    <name type="scientific">Secundilactobacillus oryzae JCM 18671</name>
    <dbReference type="NCBI Taxonomy" id="1291743"/>
    <lineage>
        <taxon>Bacteria</taxon>
        <taxon>Bacillati</taxon>
        <taxon>Bacillota</taxon>
        <taxon>Bacilli</taxon>
        <taxon>Lactobacillales</taxon>
        <taxon>Lactobacillaceae</taxon>
        <taxon>Secundilactobacillus</taxon>
    </lineage>
</organism>
<proteinExistence type="predicted"/>
<protein>
    <submittedName>
        <fullName evidence="1">Putative transcriptional regulator</fullName>
    </submittedName>
</protein>
<name>A0A081BHK3_9LACO</name>
<keyword evidence="2" id="KW-1185">Reference proteome</keyword>
<dbReference type="EMBL" id="BBJM01000008">
    <property type="protein sequence ID" value="GAK47521.1"/>
    <property type="molecule type" value="Genomic_DNA"/>
</dbReference>
<gene>
    <name evidence="1" type="ORF">LOSG293_080070</name>
</gene>
<dbReference type="RefSeq" id="WP_152551083.1">
    <property type="nucleotide sequence ID" value="NZ_BBJM01000008.1"/>
</dbReference>
<evidence type="ECO:0000313" key="1">
    <source>
        <dbReference type="EMBL" id="GAK47521.1"/>
    </source>
</evidence>
<sequence>MFNALSLVNNGHVSALSLEQPVDTEIHPNVTFKKLDPEVNEPVVLIWQNSLTMSTVGQVFIERMQEALQNNES</sequence>
<comment type="caution">
    <text evidence="1">The sequence shown here is derived from an EMBL/GenBank/DDBJ whole genome shotgun (WGS) entry which is preliminary data.</text>
</comment>
<accession>A0A081BHK3</accession>
<reference evidence="1" key="1">
    <citation type="journal article" date="2014" name="Genome Announc.">
        <title>Draft Genome Sequence of Lactobacillus oryzae Strain SG293T.</title>
        <authorList>
            <person name="Tanizawa Y."/>
            <person name="Fujisawa T."/>
            <person name="Mochizuki T."/>
            <person name="Kaminuma E."/>
            <person name="Nakamura Y."/>
            <person name="Tohno M."/>
        </authorList>
    </citation>
    <scope>NUCLEOTIDE SEQUENCE [LARGE SCALE GENOMIC DNA]</scope>
    <source>
        <strain evidence="1">SG293</strain>
    </source>
</reference>